<proteinExistence type="predicted"/>
<comment type="caution">
    <text evidence="1">The sequence shown here is derived from an EMBL/GenBank/DDBJ whole genome shotgun (WGS) entry which is preliminary data.</text>
</comment>
<evidence type="ECO:0000313" key="2">
    <source>
        <dbReference type="Proteomes" id="UP001148737"/>
    </source>
</evidence>
<sequence>MLTITGDPTPLELTDTRITLVLGHVLWSWPLCSSCVARRTCTDDECNERVLRCKRYSRFYKGLIDTYIDEGFDTTRIFKTHEDLFAALQTLKTTRRITKAQLAEAIVGDRTTPENAVQPAICLVVKVLTMIDCSSSRLFSSPNALELARFRTSWREYVPFCDYIEDLFPKPQHAGLGYESSDRFGGMKAALRAHKLKKRLRLTLRRTHDLRDHLQFDKKNRILDIFHLTTFLKEQLRDQKSVSDTSHSEREDSFADTSRAGTEESTSHSVDILPRQLLLETLSSVQHILFPPTDHRARHLLRTLISSADFDPDAARYTFAEPRRYVYLAERWRTCTRRRGTRRQTGGWTA</sequence>
<dbReference type="Proteomes" id="UP001148737">
    <property type="component" value="Unassembled WGS sequence"/>
</dbReference>
<gene>
    <name evidence="1" type="ORF">NLG97_g1277</name>
</gene>
<accession>A0ACC1R646</accession>
<dbReference type="EMBL" id="JANAKD010000062">
    <property type="protein sequence ID" value="KAJ3498246.1"/>
    <property type="molecule type" value="Genomic_DNA"/>
</dbReference>
<protein>
    <submittedName>
        <fullName evidence="1">Uncharacterized protein</fullName>
    </submittedName>
</protein>
<keyword evidence="2" id="KW-1185">Reference proteome</keyword>
<evidence type="ECO:0000313" key="1">
    <source>
        <dbReference type="EMBL" id="KAJ3498246.1"/>
    </source>
</evidence>
<name>A0ACC1R646_9HYPO</name>
<organism evidence="1 2">
    <name type="scientific">Lecanicillium saksenae</name>
    <dbReference type="NCBI Taxonomy" id="468837"/>
    <lineage>
        <taxon>Eukaryota</taxon>
        <taxon>Fungi</taxon>
        <taxon>Dikarya</taxon>
        <taxon>Ascomycota</taxon>
        <taxon>Pezizomycotina</taxon>
        <taxon>Sordariomycetes</taxon>
        <taxon>Hypocreomycetidae</taxon>
        <taxon>Hypocreales</taxon>
        <taxon>Cordycipitaceae</taxon>
        <taxon>Lecanicillium</taxon>
    </lineage>
</organism>
<reference evidence="1" key="1">
    <citation type="submission" date="2022-07" db="EMBL/GenBank/DDBJ databases">
        <title>Genome Sequence of Lecanicillium saksenae.</title>
        <authorList>
            <person name="Buettner E."/>
        </authorList>
    </citation>
    <scope>NUCLEOTIDE SEQUENCE</scope>
    <source>
        <strain evidence="1">VT-O1</strain>
    </source>
</reference>